<organism evidence="1 2">
    <name type="scientific">Cytospora leucostoma</name>
    <dbReference type="NCBI Taxonomy" id="1230097"/>
    <lineage>
        <taxon>Eukaryota</taxon>
        <taxon>Fungi</taxon>
        <taxon>Dikarya</taxon>
        <taxon>Ascomycota</taxon>
        <taxon>Pezizomycotina</taxon>
        <taxon>Sordariomycetes</taxon>
        <taxon>Sordariomycetidae</taxon>
        <taxon>Diaporthales</taxon>
        <taxon>Cytosporaceae</taxon>
        <taxon>Cytospora</taxon>
    </lineage>
</organism>
<name>A0A423WK56_9PEZI</name>
<dbReference type="EMBL" id="LKEB01000049">
    <property type="protein sequence ID" value="ROW03581.1"/>
    <property type="molecule type" value="Genomic_DNA"/>
</dbReference>
<dbReference type="AlphaFoldDB" id="A0A423WK56"/>
<evidence type="ECO:0000313" key="1">
    <source>
        <dbReference type="EMBL" id="ROW03581.1"/>
    </source>
</evidence>
<keyword evidence="2" id="KW-1185">Reference proteome</keyword>
<dbReference type="Proteomes" id="UP000285146">
    <property type="component" value="Unassembled WGS sequence"/>
</dbReference>
<comment type="caution">
    <text evidence="1">The sequence shown here is derived from an EMBL/GenBank/DDBJ whole genome shotgun (WGS) entry which is preliminary data.</text>
</comment>
<reference evidence="1 2" key="1">
    <citation type="submission" date="2015-09" db="EMBL/GenBank/DDBJ databases">
        <title>Host preference determinants of Valsa canker pathogens revealed by comparative genomics.</title>
        <authorList>
            <person name="Yin Z."/>
            <person name="Huang L."/>
        </authorList>
    </citation>
    <scope>NUCLEOTIDE SEQUENCE [LARGE SCALE GENOMIC DNA]</scope>
    <source>
        <strain evidence="1 2">SXYLt</strain>
    </source>
</reference>
<protein>
    <submittedName>
        <fullName evidence="1">Uncharacterized protein</fullName>
    </submittedName>
</protein>
<accession>A0A423WK56</accession>
<sequence>MSTGRPQDVLKAPDILQQHERIVASVLQQHRRIPQGIRCDGVSSQLKTFRFPSAHGACSSSRMAEVAHVQDHWCQTWSGSEAARLWEDKRQEDEVAARLRP</sequence>
<gene>
    <name evidence="1" type="ORF">VPNG_07184</name>
</gene>
<evidence type="ECO:0000313" key="2">
    <source>
        <dbReference type="Proteomes" id="UP000285146"/>
    </source>
</evidence>
<proteinExistence type="predicted"/>
<dbReference type="InParanoid" id="A0A423WK56"/>